<accession>C7N500</accession>
<dbReference type="EMBL" id="CP001684">
    <property type="protein sequence ID" value="ACV21985.1"/>
    <property type="molecule type" value="Genomic_DNA"/>
</dbReference>
<keyword evidence="2" id="KW-0378">Hydrolase</keyword>
<sequence length="348" mass="39618">MIVVLCALVLLLGAWQGFCAFIYNENINQRFESYEPLELRVEDFDGLQCTEYKFPSDKGQMLAGYLYSASSDPRGIIIIAHGYGGGHNSYMDCANYFAQHGYYVFAYDATGNDASEGDGVGGFPQGVVDLDYAISFVEESGNFPDLPIGLFGHSWGGYSVCSVLTYHPEVKAVIECCGCNRASDLFEVGGRAEVGDGIEAMMPFVRSYEWFKYGNYATNTAMDGFEASEAAVMVAHSEDDDVVPMSYGYNLYYGKYKDDPRFTFLHFEDKGHSDFFIDGNDTYKDEFDAEFDKWFETLGYDREADENKERFAKDRAEYINTHLDRVRWSNRLDKELFDQFLDFYDRNM</sequence>
<dbReference type="Pfam" id="PF12146">
    <property type="entry name" value="Hydrolase_4"/>
    <property type="match status" value="1"/>
</dbReference>
<evidence type="ECO:0000256" key="1">
    <source>
        <dbReference type="ARBA" id="ARBA00008645"/>
    </source>
</evidence>
<evidence type="ECO:0000313" key="5">
    <source>
        <dbReference type="Proteomes" id="UP000002026"/>
    </source>
</evidence>
<dbReference type="InterPro" id="IPR022742">
    <property type="entry name" value="Hydrolase_4"/>
</dbReference>
<dbReference type="STRING" id="471855.Shel_09450"/>
<feature type="domain" description="Serine aminopeptidase S33" evidence="3">
    <location>
        <begin position="72"/>
        <end position="177"/>
    </location>
</feature>
<protein>
    <recommendedName>
        <fullName evidence="3">Serine aminopeptidase S33 domain-containing protein</fullName>
    </recommendedName>
</protein>
<name>C7N500_SLAHD</name>
<dbReference type="AlphaFoldDB" id="C7N500"/>
<comment type="similarity">
    <text evidence="1">Belongs to the AB hydrolase superfamily.</text>
</comment>
<dbReference type="KEGG" id="shi:Shel_09450"/>
<proteinExistence type="inferred from homology"/>
<dbReference type="SUPFAM" id="SSF53474">
    <property type="entry name" value="alpha/beta-Hydrolases"/>
    <property type="match status" value="1"/>
</dbReference>
<dbReference type="PANTHER" id="PTHR22946:SF9">
    <property type="entry name" value="POLYKETIDE TRANSFERASE AF380"/>
    <property type="match status" value="1"/>
</dbReference>
<evidence type="ECO:0000313" key="4">
    <source>
        <dbReference type="EMBL" id="ACV21985.1"/>
    </source>
</evidence>
<evidence type="ECO:0000259" key="3">
    <source>
        <dbReference type="Pfam" id="PF12146"/>
    </source>
</evidence>
<organism evidence="4 5">
    <name type="scientific">Slackia heliotrinireducens (strain ATCC 29202 / DSM 20476 / NCTC 11029 / RHS 1)</name>
    <name type="common">Peptococcus heliotrinreducens</name>
    <dbReference type="NCBI Taxonomy" id="471855"/>
    <lineage>
        <taxon>Bacteria</taxon>
        <taxon>Bacillati</taxon>
        <taxon>Actinomycetota</taxon>
        <taxon>Coriobacteriia</taxon>
        <taxon>Eggerthellales</taxon>
        <taxon>Eggerthellaceae</taxon>
        <taxon>Slackia</taxon>
    </lineage>
</organism>
<dbReference type="InterPro" id="IPR029058">
    <property type="entry name" value="AB_hydrolase_fold"/>
</dbReference>
<dbReference type="Proteomes" id="UP000002026">
    <property type="component" value="Chromosome"/>
</dbReference>
<gene>
    <name evidence="4" type="ordered locus">Shel_09450</name>
</gene>
<keyword evidence="5" id="KW-1185">Reference proteome</keyword>
<dbReference type="InterPro" id="IPR050261">
    <property type="entry name" value="FrsA_esterase"/>
</dbReference>
<dbReference type="GO" id="GO:0052689">
    <property type="term" value="F:carboxylic ester hydrolase activity"/>
    <property type="evidence" value="ECO:0007669"/>
    <property type="project" value="UniProtKB-ARBA"/>
</dbReference>
<dbReference type="HOGENOM" id="CLU_777995_0_0_11"/>
<dbReference type="eggNOG" id="COG1073">
    <property type="taxonomic scope" value="Bacteria"/>
</dbReference>
<reference evidence="4 5" key="1">
    <citation type="journal article" date="2009" name="Stand. Genomic Sci.">
        <title>Complete genome sequence of Slackia heliotrinireducens type strain (RHS 1).</title>
        <authorList>
            <person name="Pukall R."/>
            <person name="Lapidus A."/>
            <person name="Nolan M."/>
            <person name="Copeland A."/>
            <person name="Glavina Del Rio T."/>
            <person name="Lucas S."/>
            <person name="Chen F."/>
            <person name="Tice H."/>
            <person name="Cheng J.F."/>
            <person name="Chertkov O."/>
            <person name="Bruce D."/>
            <person name="Goodwin L."/>
            <person name="Kuske C."/>
            <person name="Brettin T."/>
            <person name="Detter J.C."/>
            <person name="Han C."/>
            <person name="Pitluck S."/>
            <person name="Pati A."/>
            <person name="Mavrommatis K."/>
            <person name="Ivanova N."/>
            <person name="Ovchinnikova G."/>
            <person name="Chen A."/>
            <person name="Palaniappan K."/>
            <person name="Schneider S."/>
            <person name="Rohde M."/>
            <person name="Chain P."/>
            <person name="D'haeseleer P."/>
            <person name="Goker M."/>
            <person name="Bristow J."/>
            <person name="Eisen J.A."/>
            <person name="Markowitz V."/>
            <person name="Kyrpides N.C."/>
            <person name="Klenk H.P."/>
            <person name="Hugenholtz P."/>
        </authorList>
    </citation>
    <scope>NUCLEOTIDE SEQUENCE [LARGE SCALE GENOMIC DNA]</scope>
    <source>
        <strain evidence="5">ATCC 29202 / DSM 20476 / NCTC 11029 / RHS 1</strain>
    </source>
</reference>
<evidence type="ECO:0000256" key="2">
    <source>
        <dbReference type="ARBA" id="ARBA00022801"/>
    </source>
</evidence>
<dbReference type="PANTHER" id="PTHR22946">
    <property type="entry name" value="DIENELACTONE HYDROLASE DOMAIN-CONTAINING PROTEIN-RELATED"/>
    <property type="match status" value="1"/>
</dbReference>
<dbReference type="Gene3D" id="3.40.50.1820">
    <property type="entry name" value="alpha/beta hydrolase"/>
    <property type="match status" value="1"/>
</dbReference>